<evidence type="ECO:0000313" key="3">
    <source>
        <dbReference type="EMBL" id="CAF4406695.1"/>
    </source>
</evidence>
<proteinExistence type="predicted"/>
<dbReference type="AlphaFoldDB" id="A0A8S2VXC0"/>
<comment type="caution">
    <text evidence="3">The sequence shown here is derived from an EMBL/GenBank/DDBJ whole genome shotgun (WGS) entry which is preliminary data.</text>
</comment>
<accession>A0A8S2VXC0</accession>
<evidence type="ECO:0000313" key="2">
    <source>
        <dbReference type="EMBL" id="CAF4386094.1"/>
    </source>
</evidence>
<dbReference type="Proteomes" id="UP000676336">
    <property type="component" value="Unassembled WGS sequence"/>
</dbReference>
<protein>
    <recommendedName>
        <fullName evidence="1">WDR90 4th beta-propeller domain-containing protein</fullName>
    </recommendedName>
</protein>
<organism evidence="3 4">
    <name type="scientific">Rotaria magnacalcarata</name>
    <dbReference type="NCBI Taxonomy" id="392030"/>
    <lineage>
        <taxon>Eukaryota</taxon>
        <taxon>Metazoa</taxon>
        <taxon>Spiralia</taxon>
        <taxon>Gnathifera</taxon>
        <taxon>Rotifera</taxon>
        <taxon>Eurotatoria</taxon>
        <taxon>Bdelloidea</taxon>
        <taxon>Philodinida</taxon>
        <taxon>Philodinidae</taxon>
        <taxon>Rotaria</taxon>
    </lineage>
</organism>
<dbReference type="EMBL" id="CAJOBI010054126">
    <property type="protein sequence ID" value="CAF4386094.1"/>
    <property type="molecule type" value="Genomic_DNA"/>
</dbReference>
<dbReference type="Proteomes" id="UP000681720">
    <property type="component" value="Unassembled WGS sequence"/>
</dbReference>
<gene>
    <name evidence="3" type="ORF">GIL414_LOCUS30414</name>
    <name evidence="2" type="ORF">SMN809_LOCUS29792</name>
</gene>
<evidence type="ECO:0000313" key="4">
    <source>
        <dbReference type="Proteomes" id="UP000681720"/>
    </source>
</evidence>
<name>A0A8S2VXC0_9BILA</name>
<feature type="domain" description="WDR90 4th beta-propeller" evidence="1">
    <location>
        <begin position="2"/>
        <end position="82"/>
    </location>
</feature>
<dbReference type="InterPro" id="IPR055440">
    <property type="entry name" value="Beta-prop_WDR90_4th"/>
</dbReference>
<reference evidence="3" key="1">
    <citation type="submission" date="2021-02" db="EMBL/GenBank/DDBJ databases">
        <authorList>
            <person name="Nowell W R."/>
        </authorList>
    </citation>
    <scope>NUCLEOTIDE SEQUENCE</scope>
</reference>
<evidence type="ECO:0000259" key="1">
    <source>
        <dbReference type="Pfam" id="PF23342"/>
    </source>
</evidence>
<dbReference type="InterPro" id="IPR036322">
    <property type="entry name" value="WD40_repeat_dom_sf"/>
</dbReference>
<feature type="non-terminal residue" evidence="3">
    <location>
        <position position="85"/>
    </location>
</feature>
<dbReference type="EMBL" id="CAJOBJ010058272">
    <property type="protein sequence ID" value="CAF4406695.1"/>
    <property type="molecule type" value="Genomic_DNA"/>
</dbReference>
<dbReference type="Pfam" id="PF23342">
    <property type="entry name" value="WDR90_beta-prop_4th"/>
    <property type="match status" value="1"/>
</dbReference>
<sequence length="85" mass="9546">MVCLSGALDGSVAISNLTQGTILRVLNEHHGLASICTIDSKRSLDNNFYTWLITSHDQRVSLWKSNQQFEICSLVDWLMFSKADT</sequence>
<dbReference type="SUPFAM" id="SSF50978">
    <property type="entry name" value="WD40 repeat-like"/>
    <property type="match status" value="1"/>
</dbReference>